<protein>
    <submittedName>
        <fullName evidence="1">Uncharacterized protein</fullName>
    </submittedName>
</protein>
<reference evidence="1" key="1">
    <citation type="journal article" date="2020" name="Stud. Mycol.">
        <title>101 Dothideomycetes genomes: a test case for predicting lifestyles and emergence of pathogens.</title>
        <authorList>
            <person name="Haridas S."/>
            <person name="Albert R."/>
            <person name="Binder M."/>
            <person name="Bloem J."/>
            <person name="Labutti K."/>
            <person name="Salamov A."/>
            <person name="Andreopoulos B."/>
            <person name="Baker S."/>
            <person name="Barry K."/>
            <person name="Bills G."/>
            <person name="Bluhm B."/>
            <person name="Cannon C."/>
            <person name="Castanera R."/>
            <person name="Culley D."/>
            <person name="Daum C."/>
            <person name="Ezra D."/>
            <person name="Gonzalez J."/>
            <person name="Henrissat B."/>
            <person name="Kuo A."/>
            <person name="Liang C."/>
            <person name="Lipzen A."/>
            <person name="Lutzoni F."/>
            <person name="Magnuson J."/>
            <person name="Mondo S."/>
            <person name="Nolan M."/>
            <person name="Ohm R."/>
            <person name="Pangilinan J."/>
            <person name="Park H.-J."/>
            <person name="Ramirez L."/>
            <person name="Alfaro M."/>
            <person name="Sun H."/>
            <person name="Tritt A."/>
            <person name="Yoshinaga Y."/>
            <person name="Zwiers L.-H."/>
            <person name="Turgeon B."/>
            <person name="Goodwin S."/>
            <person name="Spatafora J."/>
            <person name="Crous P."/>
            <person name="Grigoriev I."/>
        </authorList>
    </citation>
    <scope>NUCLEOTIDE SEQUENCE</scope>
    <source>
        <strain evidence="1">CBS 675.92</strain>
    </source>
</reference>
<accession>A0A6A5TDB3</accession>
<organism evidence="1 2">
    <name type="scientific">Byssothecium circinans</name>
    <dbReference type="NCBI Taxonomy" id="147558"/>
    <lineage>
        <taxon>Eukaryota</taxon>
        <taxon>Fungi</taxon>
        <taxon>Dikarya</taxon>
        <taxon>Ascomycota</taxon>
        <taxon>Pezizomycotina</taxon>
        <taxon>Dothideomycetes</taxon>
        <taxon>Pleosporomycetidae</taxon>
        <taxon>Pleosporales</taxon>
        <taxon>Massarineae</taxon>
        <taxon>Massarinaceae</taxon>
        <taxon>Byssothecium</taxon>
    </lineage>
</organism>
<proteinExistence type="predicted"/>
<name>A0A6A5TDB3_9PLEO</name>
<evidence type="ECO:0000313" key="2">
    <source>
        <dbReference type="Proteomes" id="UP000800035"/>
    </source>
</evidence>
<gene>
    <name evidence="1" type="ORF">CC80DRAFT_553920</name>
</gene>
<dbReference type="AlphaFoldDB" id="A0A6A5TDB3"/>
<dbReference type="OrthoDB" id="3747161at2759"/>
<dbReference type="EMBL" id="ML977022">
    <property type="protein sequence ID" value="KAF1950773.1"/>
    <property type="molecule type" value="Genomic_DNA"/>
</dbReference>
<keyword evidence="2" id="KW-1185">Reference proteome</keyword>
<dbReference type="Proteomes" id="UP000800035">
    <property type="component" value="Unassembled WGS sequence"/>
</dbReference>
<evidence type="ECO:0000313" key="1">
    <source>
        <dbReference type="EMBL" id="KAF1950773.1"/>
    </source>
</evidence>
<sequence length="178" mass="19705">MPSIRYPHTPPPTFPPPPATRLIRPENAPTVYSHEHHNPSVVDRAYEYESSLATTEGPQGTITSDYHGRQYRLNQLPLDLAAFSAIRVPDNVVPSSSCTNALALHSYYTDSSTSAQSRKSRSNRATNSAETYSNLQLLNKPVACGVMDVNLVKDIRVLIEDLQALCEGMQRWLALLAL</sequence>